<proteinExistence type="predicted"/>
<reference evidence="1" key="1">
    <citation type="submission" date="2021-03" db="EMBL/GenBank/DDBJ databases">
        <title>Evolutionary priming and transition to the ectomycorrhizal habit in an iconic lineage of mushroom-forming fungi: is preadaptation a requirement?</title>
        <authorList>
            <consortium name="DOE Joint Genome Institute"/>
            <person name="Looney B.P."/>
            <person name="Miyauchi S."/>
            <person name="Morin E."/>
            <person name="Drula E."/>
            <person name="Courty P.E."/>
            <person name="Chicoki N."/>
            <person name="Fauchery L."/>
            <person name="Kohler A."/>
            <person name="Kuo A."/>
            <person name="LaButti K."/>
            <person name="Pangilinan J."/>
            <person name="Lipzen A."/>
            <person name="Riley R."/>
            <person name="Andreopoulos W."/>
            <person name="He G."/>
            <person name="Johnson J."/>
            <person name="Barry K.W."/>
            <person name="Grigoriev I.V."/>
            <person name="Nagy L."/>
            <person name="Hibbett D."/>
            <person name="Henrissat B."/>
            <person name="Matheny P.B."/>
            <person name="Labbe J."/>
            <person name="Martin A.F."/>
        </authorList>
    </citation>
    <scope>NUCLEOTIDE SEQUENCE</scope>
    <source>
        <strain evidence="1">BPL698</strain>
    </source>
</reference>
<evidence type="ECO:0000313" key="2">
    <source>
        <dbReference type="Proteomes" id="UP001207468"/>
    </source>
</evidence>
<accession>A0ACC0U3A4</accession>
<gene>
    <name evidence="1" type="ORF">F5148DRAFT_1287813</name>
</gene>
<evidence type="ECO:0000313" key="1">
    <source>
        <dbReference type="EMBL" id="KAI9456910.1"/>
    </source>
</evidence>
<name>A0ACC0U3A4_9AGAM</name>
<sequence length="116" mass="13085">MDDINPHLAKRNPHEAPHALKAQFTGHTWLVSSHSITNLLDNEDSDVLVALAVKIFSAMPVSMVNKHAMSVVTWLNSPRQKQQKVPTIANHLIIQAFNQLNREEQVGKGRNRWYAA</sequence>
<dbReference type="Proteomes" id="UP001207468">
    <property type="component" value="Unassembled WGS sequence"/>
</dbReference>
<dbReference type="EMBL" id="JAGFNK010000228">
    <property type="protein sequence ID" value="KAI9456910.1"/>
    <property type="molecule type" value="Genomic_DNA"/>
</dbReference>
<comment type="caution">
    <text evidence="1">The sequence shown here is derived from an EMBL/GenBank/DDBJ whole genome shotgun (WGS) entry which is preliminary data.</text>
</comment>
<protein>
    <submittedName>
        <fullName evidence="1">Uncharacterized protein</fullName>
    </submittedName>
</protein>
<organism evidence="1 2">
    <name type="scientific">Russula earlei</name>
    <dbReference type="NCBI Taxonomy" id="71964"/>
    <lineage>
        <taxon>Eukaryota</taxon>
        <taxon>Fungi</taxon>
        <taxon>Dikarya</taxon>
        <taxon>Basidiomycota</taxon>
        <taxon>Agaricomycotina</taxon>
        <taxon>Agaricomycetes</taxon>
        <taxon>Russulales</taxon>
        <taxon>Russulaceae</taxon>
        <taxon>Russula</taxon>
    </lineage>
</organism>
<keyword evidence="2" id="KW-1185">Reference proteome</keyword>